<dbReference type="EnsemblPlants" id="AET1Gv20260000.2">
    <property type="protein sequence ID" value="AET1Gv20260000.2"/>
    <property type="gene ID" value="AET1Gv20260000"/>
</dbReference>
<reference evidence="3" key="1">
    <citation type="journal article" date="2014" name="Science">
        <title>Ancient hybridizations among the ancestral genomes of bread wheat.</title>
        <authorList>
            <consortium name="International Wheat Genome Sequencing Consortium,"/>
            <person name="Marcussen T."/>
            <person name="Sandve S.R."/>
            <person name="Heier L."/>
            <person name="Spannagl M."/>
            <person name="Pfeifer M."/>
            <person name="Jakobsen K.S."/>
            <person name="Wulff B.B."/>
            <person name="Steuernagel B."/>
            <person name="Mayer K.F."/>
            <person name="Olsen O.A."/>
        </authorList>
    </citation>
    <scope>NUCLEOTIDE SEQUENCE [LARGE SCALE GENOMIC DNA]</scope>
    <source>
        <strain evidence="3">cv. AL8/78</strain>
    </source>
</reference>
<reference evidence="2" key="5">
    <citation type="journal article" date="2021" name="G3 (Bethesda)">
        <title>Aegilops tauschii genome assembly Aet v5.0 features greater sequence contiguity and improved annotation.</title>
        <authorList>
            <person name="Wang L."/>
            <person name="Zhu T."/>
            <person name="Rodriguez J.C."/>
            <person name="Deal K.R."/>
            <person name="Dubcovsky J."/>
            <person name="McGuire P.E."/>
            <person name="Lux T."/>
            <person name="Spannagl M."/>
            <person name="Mayer K.F.X."/>
            <person name="Baldrich P."/>
            <person name="Meyers B.C."/>
            <person name="Huo N."/>
            <person name="Gu Y.Q."/>
            <person name="Zhou H."/>
            <person name="Devos K.M."/>
            <person name="Bennetzen J.L."/>
            <person name="Unver T."/>
            <person name="Budak H."/>
            <person name="Gulick P.J."/>
            <person name="Galiba G."/>
            <person name="Kalapos B."/>
            <person name="Nelson D.R."/>
            <person name="Li P."/>
            <person name="You F.M."/>
            <person name="Luo M.C."/>
            <person name="Dvorak J."/>
        </authorList>
    </citation>
    <scope>NUCLEOTIDE SEQUENCE [LARGE SCALE GENOMIC DNA]</scope>
    <source>
        <strain evidence="2">cv. AL8/78</strain>
    </source>
</reference>
<accession>A0A452Y206</accession>
<protein>
    <submittedName>
        <fullName evidence="2">Uncharacterized protein</fullName>
    </submittedName>
</protein>
<evidence type="ECO:0000313" key="3">
    <source>
        <dbReference type="Proteomes" id="UP000015105"/>
    </source>
</evidence>
<feature type="region of interest" description="Disordered" evidence="1">
    <location>
        <begin position="207"/>
        <end position="231"/>
    </location>
</feature>
<organism evidence="2 3">
    <name type="scientific">Aegilops tauschii subsp. strangulata</name>
    <name type="common">Goatgrass</name>
    <dbReference type="NCBI Taxonomy" id="200361"/>
    <lineage>
        <taxon>Eukaryota</taxon>
        <taxon>Viridiplantae</taxon>
        <taxon>Streptophyta</taxon>
        <taxon>Embryophyta</taxon>
        <taxon>Tracheophyta</taxon>
        <taxon>Spermatophyta</taxon>
        <taxon>Magnoliopsida</taxon>
        <taxon>Liliopsida</taxon>
        <taxon>Poales</taxon>
        <taxon>Poaceae</taxon>
        <taxon>BOP clade</taxon>
        <taxon>Pooideae</taxon>
        <taxon>Triticodae</taxon>
        <taxon>Triticeae</taxon>
        <taxon>Triticinae</taxon>
        <taxon>Aegilops</taxon>
    </lineage>
</organism>
<feature type="compositionally biased region" description="Basic residues" evidence="1">
    <location>
        <begin position="47"/>
        <end position="57"/>
    </location>
</feature>
<proteinExistence type="predicted"/>
<feature type="region of interest" description="Disordered" evidence="1">
    <location>
        <begin position="44"/>
        <end position="159"/>
    </location>
</feature>
<dbReference type="Proteomes" id="UP000015105">
    <property type="component" value="Chromosome 1D"/>
</dbReference>
<keyword evidence="3" id="KW-1185">Reference proteome</keyword>
<feature type="compositionally biased region" description="Pro residues" evidence="1">
    <location>
        <begin position="94"/>
        <end position="107"/>
    </location>
</feature>
<reference evidence="2" key="3">
    <citation type="journal article" date="2017" name="Nature">
        <title>Genome sequence of the progenitor of the wheat D genome Aegilops tauschii.</title>
        <authorList>
            <person name="Luo M.C."/>
            <person name="Gu Y.Q."/>
            <person name="Puiu D."/>
            <person name="Wang H."/>
            <person name="Twardziok S.O."/>
            <person name="Deal K.R."/>
            <person name="Huo N."/>
            <person name="Zhu T."/>
            <person name="Wang L."/>
            <person name="Wang Y."/>
            <person name="McGuire P.E."/>
            <person name="Liu S."/>
            <person name="Long H."/>
            <person name="Ramasamy R.K."/>
            <person name="Rodriguez J.C."/>
            <person name="Van S.L."/>
            <person name="Yuan L."/>
            <person name="Wang Z."/>
            <person name="Xia Z."/>
            <person name="Xiao L."/>
            <person name="Anderson O.D."/>
            <person name="Ouyang S."/>
            <person name="Liang Y."/>
            <person name="Zimin A.V."/>
            <person name="Pertea G."/>
            <person name="Qi P."/>
            <person name="Bennetzen J.L."/>
            <person name="Dai X."/>
            <person name="Dawson M.W."/>
            <person name="Muller H.G."/>
            <person name="Kugler K."/>
            <person name="Rivarola-Duarte L."/>
            <person name="Spannagl M."/>
            <person name="Mayer K.F.X."/>
            <person name="Lu F.H."/>
            <person name="Bevan M.W."/>
            <person name="Leroy P."/>
            <person name="Li P."/>
            <person name="You F.M."/>
            <person name="Sun Q."/>
            <person name="Liu Z."/>
            <person name="Lyons E."/>
            <person name="Wicker T."/>
            <person name="Salzberg S.L."/>
            <person name="Devos K.M."/>
            <person name="Dvorak J."/>
        </authorList>
    </citation>
    <scope>NUCLEOTIDE SEQUENCE [LARGE SCALE GENOMIC DNA]</scope>
    <source>
        <strain evidence="2">cv. AL8/78</strain>
    </source>
</reference>
<sequence>HALVEPIPAAISSLSSSSHTCYFLPAQFPSKTRVKILSLIENSRRSSPWRHTNRHRSASLLHLTPMAPPQPGGSDRRPPPLGLRGLSRVAFQPRSPPPGAVPPPPPLGLTGRASMPAFSIGTTRSEPHPPPTTLPRRRVGLARPSRPPAPNEAGSSNWSVSIGGAVAGSGEMVRSSFVGFSLVNGGGGISFGSGGSESMGFTFSSGTGGIRIRDGSSRELGSALLEKMGRR</sequence>
<evidence type="ECO:0000313" key="2">
    <source>
        <dbReference type="EnsemblPlants" id="AET1Gv20260000.2"/>
    </source>
</evidence>
<dbReference type="Gramene" id="AET1Gv20260000.2">
    <property type="protein sequence ID" value="AET1Gv20260000.2"/>
    <property type="gene ID" value="AET1Gv20260000"/>
</dbReference>
<evidence type="ECO:0000256" key="1">
    <source>
        <dbReference type="SAM" id="MobiDB-lite"/>
    </source>
</evidence>
<reference evidence="2" key="4">
    <citation type="submission" date="2019-03" db="UniProtKB">
        <authorList>
            <consortium name="EnsemblPlants"/>
        </authorList>
    </citation>
    <scope>IDENTIFICATION</scope>
</reference>
<reference evidence="3" key="2">
    <citation type="journal article" date="2017" name="Nat. Plants">
        <title>The Aegilops tauschii genome reveals multiple impacts of transposons.</title>
        <authorList>
            <person name="Zhao G."/>
            <person name="Zou C."/>
            <person name="Li K."/>
            <person name="Wang K."/>
            <person name="Li T."/>
            <person name="Gao L."/>
            <person name="Zhang X."/>
            <person name="Wang H."/>
            <person name="Yang Z."/>
            <person name="Liu X."/>
            <person name="Jiang W."/>
            <person name="Mao L."/>
            <person name="Kong X."/>
            <person name="Jiao Y."/>
            <person name="Jia J."/>
        </authorList>
    </citation>
    <scope>NUCLEOTIDE SEQUENCE [LARGE SCALE GENOMIC DNA]</scope>
    <source>
        <strain evidence="3">cv. AL8/78</strain>
    </source>
</reference>
<dbReference type="AlphaFoldDB" id="A0A452Y206"/>
<name>A0A452Y206_AEGTS</name>